<dbReference type="GO" id="GO:0008237">
    <property type="term" value="F:metallopeptidase activity"/>
    <property type="evidence" value="ECO:0007669"/>
    <property type="project" value="UniProtKB-KW"/>
</dbReference>
<evidence type="ECO:0000313" key="2">
    <source>
        <dbReference type="EMBL" id="CYU62030.1"/>
    </source>
</evidence>
<dbReference type="EMBL" id="FIHD01000001">
    <property type="protein sequence ID" value="CYU62030.1"/>
    <property type="molecule type" value="Genomic_DNA"/>
</dbReference>
<dbReference type="GO" id="GO:0006508">
    <property type="term" value="P:proteolysis"/>
    <property type="evidence" value="ECO:0007669"/>
    <property type="project" value="UniProtKB-KW"/>
</dbReference>
<name>A0A0Z8EHN3_STRSU</name>
<accession>A0A0Z8EHN3</accession>
<dbReference type="EC" id="3.4.24.13" evidence="2"/>
<reference evidence="2 3" key="1">
    <citation type="submission" date="2016-02" db="EMBL/GenBank/DDBJ databases">
        <authorList>
            <consortium name="Pathogen Informatics"/>
        </authorList>
    </citation>
    <scope>NUCLEOTIDE SEQUENCE [LARGE SCALE GENOMIC DNA]</scope>
    <source>
        <strain evidence="2 3">LSS54</strain>
    </source>
</reference>
<keyword evidence="2" id="KW-0645">Protease</keyword>
<gene>
    <name evidence="2" type="primary">iga_1</name>
    <name evidence="2" type="ORF">ERS132416_00084</name>
</gene>
<dbReference type="Proteomes" id="UP000073494">
    <property type="component" value="Unassembled WGS sequence"/>
</dbReference>
<keyword evidence="2" id="KW-0378">Hydrolase</keyword>
<evidence type="ECO:0000313" key="3">
    <source>
        <dbReference type="Proteomes" id="UP000073494"/>
    </source>
</evidence>
<dbReference type="AlphaFoldDB" id="A0A0Z8EHN3"/>
<proteinExistence type="predicted"/>
<evidence type="ECO:0000256" key="1">
    <source>
        <dbReference type="SAM" id="MobiDB-lite"/>
    </source>
</evidence>
<feature type="region of interest" description="Disordered" evidence="1">
    <location>
        <begin position="70"/>
        <end position="98"/>
    </location>
</feature>
<organism evidence="2 3">
    <name type="scientific">Streptococcus suis</name>
    <dbReference type="NCBI Taxonomy" id="1307"/>
    <lineage>
        <taxon>Bacteria</taxon>
        <taxon>Bacillati</taxon>
        <taxon>Bacillota</taxon>
        <taxon>Bacilli</taxon>
        <taxon>Lactobacillales</taxon>
        <taxon>Streptococcaceae</taxon>
        <taxon>Streptococcus</taxon>
    </lineage>
</organism>
<keyword evidence="2" id="KW-0482">Metalloprotease</keyword>
<sequence>MVGKGKKKGIISSILLLTATGSILPIQSIQALESNLLADYNQVHQLKVGDQLPNPSNIKQYQYVGYVTDKDIGPQSTENKESSSTTASSQQQDSTDSAINNETLLFNLKKLDPTSDNQQLKKAANNIGADHKLASSKMISLVPMTDNTIISDIQGREEKRRKHQYTPRSL</sequence>
<protein>
    <submittedName>
        <fullName evidence="2">Zinc metalloprotease zmpC</fullName>
        <ecNumber evidence="2">3.4.24.13</ecNumber>
    </submittedName>
</protein>
<feature type="compositionally biased region" description="Low complexity" evidence="1">
    <location>
        <begin position="82"/>
        <end position="98"/>
    </location>
</feature>